<feature type="domain" description="ParB-like N-terminal" evidence="1">
    <location>
        <begin position="28"/>
        <end position="112"/>
    </location>
</feature>
<organism evidence="2 3">
    <name type="scientific">Actinocrispum wychmicini</name>
    <dbReference type="NCBI Taxonomy" id="1213861"/>
    <lineage>
        <taxon>Bacteria</taxon>
        <taxon>Bacillati</taxon>
        <taxon>Actinomycetota</taxon>
        <taxon>Actinomycetes</taxon>
        <taxon>Pseudonocardiales</taxon>
        <taxon>Pseudonocardiaceae</taxon>
        <taxon>Actinocrispum</taxon>
    </lineage>
</organism>
<reference evidence="2 3" key="1">
    <citation type="submission" date="2019-03" db="EMBL/GenBank/DDBJ databases">
        <title>Genomic Encyclopedia of Type Strains, Phase IV (KMG-IV): sequencing the most valuable type-strain genomes for metagenomic binning, comparative biology and taxonomic classification.</title>
        <authorList>
            <person name="Goeker M."/>
        </authorList>
    </citation>
    <scope>NUCLEOTIDE SEQUENCE [LARGE SCALE GENOMIC DNA]</scope>
    <source>
        <strain evidence="2 3">DSM 45934</strain>
    </source>
</reference>
<dbReference type="AlphaFoldDB" id="A0A4R2JQN0"/>
<evidence type="ECO:0000313" key="2">
    <source>
        <dbReference type="EMBL" id="TCO59498.1"/>
    </source>
</evidence>
<gene>
    <name evidence="2" type="ORF">EV192_104340</name>
</gene>
<dbReference type="RefSeq" id="WP_243726953.1">
    <property type="nucleotide sequence ID" value="NZ_SLWS01000004.1"/>
</dbReference>
<keyword evidence="3" id="KW-1185">Reference proteome</keyword>
<comment type="caution">
    <text evidence="2">The sequence shown here is derived from an EMBL/GenBank/DDBJ whole genome shotgun (WGS) entry which is preliminary data.</text>
</comment>
<dbReference type="SUPFAM" id="SSF110849">
    <property type="entry name" value="ParB/Sulfiredoxin"/>
    <property type="match status" value="1"/>
</dbReference>
<dbReference type="SMART" id="SM00470">
    <property type="entry name" value="ParB"/>
    <property type="match status" value="1"/>
</dbReference>
<dbReference type="InterPro" id="IPR003115">
    <property type="entry name" value="ParB_N"/>
</dbReference>
<sequence length="116" mass="12764">METVGNTGAESAPPDEWLARQLTGAVTTKMPIDTIVGSMSPRLTGESEDHVRLLAESEAKLPPIIEHRATMRVIDGMHRLRAAMLRGQHEINVRFYDGAETDTFVIERSSPVLPAL</sequence>
<accession>A0A4R2JQN0</accession>
<proteinExistence type="predicted"/>
<evidence type="ECO:0000313" key="3">
    <source>
        <dbReference type="Proteomes" id="UP000295680"/>
    </source>
</evidence>
<evidence type="ECO:0000259" key="1">
    <source>
        <dbReference type="SMART" id="SM00470"/>
    </source>
</evidence>
<name>A0A4R2JQN0_9PSEU</name>
<dbReference type="Proteomes" id="UP000295680">
    <property type="component" value="Unassembled WGS sequence"/>
</dbReference>
<protein>
    <submittedName>
        <fullName evidence="2">ParB-like nuclease family protein</fullName>
    </submittedName>
</protein>
<dbReference type="EMBL" id="SLWS01000004">
    <property type="protein sequence ID" value="TCO59498.1"/>
    <property type="molecule type" value="Genomic_DNA"/>
</dbReference>
<dbReference type="InterPro" id="IPR036086">
    <property type="entry name" value="ParB/Sulfiredoxin_sf"/>
</dbReference>